<dbReference type="Gene3D" id="3.40.50.12230">
    <property type="match status" value="1"/>
</dbReference>
<dbReference type="GO" id="GO:0004479">
    <property type="term" value="F:methionyl-tRNA formyltransferase activity"/>
    <property type="evidence" value="ECO:0007669"/>
    <property type="project" value="TreeGrafter"/>
</dbReference>
<dbReference type="AlphaFoldDB" id="A0A1C5GFM2"/>
<organism evidence="3 4">
    <name type="scientific">Micromonospora echinofusca</name>
    <dbReference type="NCBI Taxonomy" id="47858"/>
    <lineage>
        <taxon>Bacteria</taxon>
        <taxon>Bacillati</taxon>
        <taxon>Actinomycetota</taxon>
        <taxon>Actinomycetes</taxon>
        <taxon>Micromonosporales</taxon>
        <taxon>Micromonosporaceae</taxon>
        <taxon>Micromonospora</taxon>
    </lineage>
</organism>
<evidence type="ECO:0000313" key="3">
    <source>
        <dbReference type="EMBL" id="SCG18611.1"/>
    </source>
</evidence>
<reference evidence="3 4" key="1">
    <citation type="submission" date="2016-06" db="EMBL/GenBank/DDBJ databases">
        <authorList>
            <person name="Kjaerup R.B."/>
            <person name="Dalgaard T.S."/>
            <person name="Juul-Madsen H.R."/>
        </authorList>
    </citation>
    <scope>NUCLEOTIDE SEQUENCE [LARGE SCALE GENOMIC DNA]</scope>
    <source>
        <strain evidence="3 4">DSM 43913</strain>
    </source>
</reference>
<dbReference type="SUPFAM" id="SSF53328">
    <property type="entry name" value="Formyltransferase"/>
    <property type="match status" value="1"/>
</dbReference>
<feature type="domain" description="Formyl transferase N-terminal" evidence="1">
    <location>
        <begin position="1"/>
        <end position="165"/>
    </location>
</feature>
<dbReference type="GO" id="GO:0005829">
    <property type="term" value="C:cytosol"/>
    <property type="evidence" value="ECO:0007669"/>
    <property type="project" value="TreeGrafter"/>
</dbReference>
<dbReference type="InterPro" id="IPR002376">
    <property type="entry name" value="Formyl_transf_N"/>
</dbReference>
<protein>
    <submittedName>
        <fullName evidence="3">Methionyl-tRNA formyltransferase</fullName>
    </submittedName>
</protein>
<dbReference type="CDD" id="cd08369">
    <property type="entry name" value="FMT_core"/>
    <property type="match status" value="1"/>
</dbReference>
<evidence type="ECO:0000313" key="4">
    <source>
        <dbReference type="Proteomes" id="UP000198251"/>
    </source>
</evidence>
<proteinExistence type="predicted"/>
<dbReference type="Pfam" id="PF00551">
    <property type="entry name" value="Formyl_trans_N"/>
    <property type="match status" value="1"/>
</dbReference>
<dbReference type="Proteomes" id="UP000198251">
    <property type="component" value="Chromosome I"/>
</dbReference>
<dbReference type="InterPro" id="IPR011034">
    <property type="entry name" value="Formyl_transferase-like_C_sf"/>
</dbReference>
<evidence type="ECO:0000259" key="1">
    <source>
        <dbReference type="Pfam" id="PF00551"/>
    </source>
</evidence>
<keyword evidence="4" id="KW-1185">Reference proteome</keyword>
<dbReference type="EMBL" id="LT607733">
    <property type="protein sequence ID" value="SCG18611.1"/>
    <property type="molecule type" value="Genomic_DNA"/>
</dbReference>
<gene>
    <name evidence="3" type="ORF">GA0070610_4957</name>
</gene>
<sequence>MRIVFFGYGELGATVLRGIAPHHEVLLVLTHRAEFSGLGEPDVELAAAELGLPVRYSATAREPDLHEQLRDLAPEVIVSTNWRTRVPAEVLRIPERGAINTHDALLPAYAGFGAVNWAIRNGEEETGLTVHYMAEELDTGPVITQTRVKIGPYDTAGLILDRLLAEYVPVTLQALDRVAEGHRGEPQPPEGASFYHRIGVEDTRIDWRDSATTICNLVRGQSDPFVNAWTTHRGLRLWVKAAARPTRAHGGTPGRIVKADYGGVVVASGGPGDGDDRGVVLLQVSTETGPPVRALDYFTTFGEYLH</sequence>
<dbReference type="RefSeq" id="WP_089002199.1">
    <property type="nucleotide sequence ID" value="NZ_JBFAAC010000003.1"/>
</dbReference>
<dbReference type="Pfam" id="PF02911">
    <property type="entry name" value="Formyl_trans_C"/>
    <property type="match status" value="1"/>
</dbReference>
<keyword evidence="3" id="KW-0808">Transferase</keyword>
<feature type="domain" description="Formyl transferase C-terminal" evidence="2">
    <location>
        <begin position="198"/>
        <end position="300"/>
    </location>
</feature>
<dbReference type="PANTHER" id="PTHR11138">
    <property type="entry name" value="METHIONYL-TRNA FORMYLTRANSFERASE"/>
    <property type="match status" value="1"/>
</dbReference>
<evidence type="ECO:0000259" key="2">
    <source>
        <dbReference type="Pfam" id="PF02911"/>
    </source>
</evidence>
<dbReference type="InterPro" id="IPR036477">
    <property type="entry name" value="Formyl_transf_N_sf"/>
</dbReference>
<dbReference type="PANTHER" id="PTHR11138:SF5">
    <property type="entry name" value="METHIONYL-TRNA FORMYLTRANSFERASE, MITOCHONDRIAL"/>
    <property type="match status" value="1"/>
</dbReference>
<dbReference type="SUPFAM" id="SSF50486">
    <property type="entry name" value="FMT C-terminal domain-like"/>
    <property type="match status" value="1"/>
</dbReference>
<name>A0A1C5GFM2_MICEH</name>
<dbReference type="InterPro" id="IPR005793">
    <property type="entry name" value="Formyl_trans_C"/>
</dbReference>
<dbReference type="GeneID" id="95804641"/>
<dbReference type="PROSITE" id="PS00373">
    <property type="entry name" value="GART"/>
    <property type="match status" value="1"/>
</dbReference>
<dbReference type="InterPro" id="IPR001555">
    <property type="entry name" value="GART_AS"/>
</dbReference>
<accession>A0A1C5GFM2</accession>